<comment type="caution">
    <text evidence="2">The sequence shown here is derived from an EMBL/GenBank/DDBJ whole genome shotgun (WGS) entry which is preliminary data.</text>
</comment>
<gene>
    <name evidence="2" type="ORF">FHS42_003900</name>
</gene>
<organism evidence="2 3">
    <name type="scientific">Streptomyces zagrosensis</name>
    <dbReference type="NCBI Taxonomy" id="1042984"/>
    <lineage>
        <taxon>Bacteria</taxon>
        <taxon>Bacillati</taxon>
        <taxon>Actinomycetota</taxon>
        <taxon>Actinomycetes</taxon>
        <taxon>Kitasatosporales</taxon>
        <taxon>Streptomycetaceae</taxon>
        <taxon>Streptomyces</taxon>
    </lineage>
</organism>
<sequence length="72" mass="8292">MLGLRKDIRPIPCYRADPFVRRAHHLDLSSNGLCETALTPVREAPRSTRHKETKARKIQEENSCDPCAQRHI</sequence>
<evidence type="ECO:0000313" key="2">
    <source>
        <dbReference type="EMBL" id="MBB5936823.1"/>
    </source>
</evidence>
<protein>
    <submittedName>
        <fullName evidence="2">Uncharacterized protein</fullName>
    </submittedName>
</protein>
<feature type="region of interest" description="Disordered" evidence="1">
    <location>
        <begin position="43"/>
        <end position="72"/>
    </location>
</feature>
<accession>A0A7W9QBP7</accession>
<proteinExistence type="predicted"/>
<keyword evidence="3" id="KW-1185">Reference proteome</keyword>
<evidence type="ECO:0000313" key="3">
    <source>
        <dbReference type="Proteomes" id="UP000588098"/>
    </source>
</evidence>
<name>A0A7W9QBP7_9ACTN</name>
<dbReference type="EMBL" id="JACHJL010000009">
    <property type="protein sequence ID" value="MBB5936823.1"/>
    <property type="molecule type" value="Genomic_DNA"/>
</dbReference>
<dbReference type="Proteomes" id="UP000588098">
    <property type="component" value="Unassembled WGS sequence"/>
</dbReference>
<dbReference type="AlphaFoldDB" id="A0A7W9QBP7"/>
<evidence type="ECO:0000256" key="1">
    <source>
        <dbReference type="SAM" id="MobiDB-lite"/>
    </source>
</evidence>
<reference evidence="2 3" key="1">
    <citation type="submission" date="2020-08" db="EMBL/GenBank/DDBJ databases">
        <title>Genomic Encyclopedia of Type Strains, Phase III (KMG-III): the genomes of soil and plant-associated and newly described type strains.</title>
        <authorList>
            <person name="Whitman W."/>
        </authorList>
    </citation>
    <scope>NUCLEOTIDE SEQUENCE [LARGE SCALE GENOMIC DNA]</scope>
    <source>
        <strain evidence="2 3">CECT 8305</strain>
    </source>
</reference>